<sequence length="351" mass="39473">MKDLYQQGTKELLEKPIPIYHQAYNDSTAWLMSCLSELAYKRFNEFILGNRVQQFIDNKLSKLVVDNSMGQLETFVSVVEGLAYDHEQEFKELNQSLAYLNAELIDTFDKQGTQAILVETEQYYVLAFRGTEATSIRDIKSDTNAKLTRCETQGLVHSGFKHAYEQVASDITLALSSLTDENKPLLVTGHSLGGAIAVIAAKRLMFKNGIAACYTFGAPRVGDHEWASHITTPIYRIVNAADCVPMFPPKSGVLSLVSTLLSLLPSIGLKLKDGLSANFRGYAHVGDMRYLSHCNPEKYDNVKRLYHVSLLFRLKAIWVKTIAPNRLIKDHSVNVYRKKLKCIAEKSWLSD</sequence>
<protein>
    <submittedName>
        <fullName evidence="2">Lipase family protein</fullName>
    </submittedName>
</protein>
<keyword evidence="3" id="KW-1185">Reference proteome</keyword>
<gene>
    <name evidence="2" type="ORF">EJA03_18400</name>
</gene>
<dbReference type="OrthoDB" id="5522031at2"/>
<dbReference type="RefSeq" id="WP_125323200.1">
    <property type="nucleotide sequence ID" value="NZ_AP024889.1"/>
</dbReference>
<dbReference type="InterPro" id="IPR002921">
    <property type="entry name" value="Fungal_lipase-type"/>
</dbReference>
<dbReference type="AlphaFoldDB" id="A0A3R9EFE3"/>
<organism evidence="2 3">
    <name type="scientific">Vibrio pectenicida</name>
    <dbReference type="NCBI Taxonomy" id="62763"/>
    <lineage>
        <taxon>Bacteria</taxon>
        <taxon>Pseudomonadati</taxon>
        <taxon>Pseudomonadota</taxon>
        <taxon>Gammaproteobacteria</taxon>
        <taxon>Vibrionales</taxon>
        <taxon>Vibrionaceae</taxon>
        <taxon>Vibrio</taxon>
    </lineage>
</organism>
<proteinExistence type="predicted"/>
<dbReference type="GO" id="GO:0006629">
    <property type="term" value="P:lipid metabolic process"/>
    <property type="evidence" value="ECO:0007669"/>
    <property type="project" value="InterPro"/>
</dbReference>
<evidence type="ECO:0000313" key="2">
    <source>
        <dbReference type="EMBL" id="RSD29165.1"/>
    </source>
</evidence>
<feature type="domain" description="Fungal lipase-type" evidence="1">
    <location>
        <begin position="125"/>
        <end position="250"/>
    </location>
</feature>
<dbReference type="Proteomes" id="UP000269041">
    <property type="component" value="Unassembled WGS sequence"/>
</dbReference>
<dbReference type="InterPro" id="IPR029058">
    <property type="entry name" value="AB_hydrolase_fold"/>
</dbReference>
<dbReference type="Gene3D" id="3.40.50.1820">
    <property type="entry name" value="alpha/beta hydrolase"/>
    <property type="match status" value="1"/>
</dbReference>
<dbReference type="CDD" id="cd00519">
    <property type="entry name" value="Lipase_3"/>
    <property type="match status" value="1"/>
</dbReference>
<name>A0A3R9EFE3_9VIBR</name>
<dbReference type="PANTHER" id="PTHR45856:SF24">
    <property type="entry name" value="FUNGAL LIPASE-LIKE DOMAIN-CONTAINING PROTEIN"/>
    <property type="match status" value="1"/>
</dbReference>
<dbReference type="EMBL" id="RSFA01000130">
    <property type="protein sequence ID" value="RSD29165.1"/>
    <property type="molecule type" value="Genomic_DNA"/>
</dbReference>
<dbReference type="PANTHER" id="PTHR45856">
    <property type="entry name" value="ALPHA/BETA-HYDROLASES SUPERFAMILY PROTEIN"/>
    <property type="match status" value="1"/>
</dbReference>
<accession>A0A3R9EFE3</accession>
<dbReference type="Pfam" id="PF01764">
    <property type="entry name" value="Lipase_3"/>
    <property type="match status" value="1"/>
</dbReference>
<dbReference type="InterPro" id="IPR051218">
    <property type="entry name" value="Sec_MonoDiacylglyc_Lipase"/>
</dbReference>
<dbReference type="SUPFAM" id="SSF53474">
    <property type="entry name" value="alpha/beta-Hydrolases"/>
    <property type="match status" value="1"/>
</dbReference>
<comment type="caution">
    <text evidence="2">The sequence shown here is derived from an EMBL/GenBank/DDBJ whole genome shotgun (WGS) entry which is preliminary data.</text>
</comment>
<evidence type="ECO:0000313" key="3">
    <source>
        <dbReference type="Proteomes" id="UP000269041"/>
    </source>
</evidence>
<evidence type="ECO:0000259" key="1">
    <source>
        <dbReference type="Pfam" id="PF01764"/>
    </source>
</evidence>
<reference evidence="2 3" key="1">
    <citation type="submission" date="2018-12" db="EMBL/GenBank/DDBJ databases">
        <title>Genomic taxonomy of the Vibrionaceae family.</title>
        <authorList>
            <person name="Gomez-Gil B."/>
            <person name="Enciso-Ibarra K."/>
        </authorList>
    </citation>
    <scope>NUCLEOTIDE SEQUENCE [LARGE SCALE GENOMIC DNA]</scope>
    <source>
        <strain evidence="2 3">CAIM 594</strain>
    </source>
</reference>